<keyword evidence="1" id="KW-1133">Transmembrane helix</keyword>
<dbReference type="RefSeq" id="WP_379581259.1">
    <property type="nucleotide sequence ID" value="NZ_JBHUFV010000080.1"/>
</dbReference>
<name>A0ABW4TDS9_9ACTN</name>
<feature type="transmembrane region" description="Helical" evidence="1">
    <location>
        <begin position="53"/>
        <end position="73"/>
    </location>
</feature>
<proteinExistence type="predicted"/>
<dbReference type="Proteomes" id="UP001597368">
    <property type="component" value="Unassembled WGS sequence"/>
</dbReference>
<keyword evidence="3" id="KW-1185">Reference proteome</keyword>
<protein>
    <submittedName>
        <fullName evidence="2">Uncharacterized protein</fullName>
    </submittedName>
</protein>
<keyword evidence="1" id="KW-0472">Membrane</keyword>
<reference evidence="3" key="1">
    <citation type="journal article" date="2019" name="Int. J. Syst. Evol. Microbiol.">
        <title>The Global Catalogue of Microorganisms (GCM) 10K type strain sequencing project: providing services to taxonomists for standard genome sequencing and annotation.</title>
        <authorList>
            <consortium name="The Broad Institute Genomics Platform"/>
            <consortium name="The Broad Institute Genome Sequencing Center for Infectious Disease"/>
            <person name="Wu L."/>
            <person name="Ma J."/>
        </authorList>
    </citation>
    <scope>NUCLEOTIDE SEQUENCE [LARGE SCALE GENOMIC DNA]</scope>
    <source>
        <strain evidence="3">ICMP 6774ER</strain>
    </source>
</reference>
<comment type="caution">
    <text evidence="2">The sequence shown here is derived from an EMBL/GenBank/DDBJ whole genome shotgun (WGS) entry which is preliminary data.</text>
</comment>
<feature type="transmembrane region" description="Helical" evidence="1">
    <location>
        <begin position="112"/>
        <end position="137"/>
    </location>
</feature>
<feature type="transmembrane region" description="Helical" evidence="1">
    <location>
        <begin position="168"/>
        <end position="191"/>
    </location>
</feature>
<evidence type="ECO:0000313" key="3">
    <source>
        <dbReference type="Proteomes" id="UP001597368"/>
    </source>
</evidence>
<gene>
    <name evidence="2" type="ORF">ACFSKW_47725</name>
</gene>
<feature type="transmembrane region" description="Helical" evidence="1">
    <location>
        <begin position="30"/>
        <end position="46"/>
    </location>
</feature>
<feature type="transmembrane region" description="Helical" evidence="1">
    <location>
        <begin position="79"/>
        <end position="100"/>
    </location>
</feature>
<feature type="transmembrane region" description="Helical" evidence="1">
    <location>
        <begin position="143"/>
        <end position="161"/>
    </location>
</feature>
<accession>A0ABW4TDS9</accession>
<evidence type="ECO:0000256" key="1">
    <source>
        <dbReference type="SAM" id="Phobius"/>
    </source>
</evidence>
<sequence>MHFLFWVAAAVVSAWEPAVHALSAESVPPLLPTLFLVALALLAVRADGTRHRTLALAGIAGTLSVPALSVLAYEYGRPMLFEGASGPVATAACVVLVAAADLVKRRRPAPPYLLPTTAVAVPFLVAEADLRFGGLAWFSLPDWLAIELLFGSGVLSALVLLAVATRRLWVRAVTVGALAVGAAAGVSAALLPLSYGYEARQAAIAEKRVVVKESGEGVIPSGEIWQYPAEGGGVVIADVRTESELPPLEHIEAEGRMSPFWYTGAYLAAAAIVMLGRARPAPGVEAAEPVTDVTRPAGS</sequence>
<organism evidence="2 3">
    <name type="scientific">Nonomuraea mangrovi</name>
    <dbReference type="NCBI Taxonomy" id="2316207"/>
    <lineage>
        <taxon>Bacteria</taxon>
        <taxon>Bacillati</taxon>
        <taxon>Actinomycetota</taxon>
        <taxon>Actinomycetes</taxon>
        <taxon>Streptosporangiales</taxon>
        <taxon>Streptosporangiaceae</taxon>
        <taxon>Nonomuraea</taxon>
    </lineage>
</organism>
<evidence type="ECO:0000313" key="2">
    <source>
        <dbReference type="EMBL" id="MFD1939177.1"/>
    </source>
</evidence>
<keyword evidence="1" id="KW-0812">Transmembrane</keyword>
<dbReference type="EMBL" id="JBHUFV010000080">
    <property type="protein sequence ID" value="MFD1939177.1"/>
    <property type="molecule type" value="Genomic_DNA"/>
</dbReference>